<dbReference type="GO" id="GO:0032190">
    <property type="term" value="F:acrosin binding"/>
    <property type="evidence" value="ECO:0007669"/>
    <property type="project" value="TreeGrafter"/>
</dbReference>
<dbReference type="InterPro" id="IPR001507">
    <property type="entry name" value="ZP_dom"/>
</dbReference>
<protein>
    <submittedName>
        <fullName evidence="5">Zona pellucida sperm-binding protein 3-like</fullName>
    </submittedName>
</protein>
<proteinExistence type="predicted"/>
<dbReference type="PANTHER" id="PTHR11576:SF3">
    <property type="entry name" value="SI:CH211-14A17.6-RELATED"/>
    <property type="match status" value="1"/>
</dbReference>
<keyword evidence="2" id="KW-0732">Signal</keyword>
<gene>
    <name evidence="5" type="primary">LOC114449952</name>
</gene>
<feature type="chain" id="PRO_5028365116" evidence="2">
    <location>
        <begin position="18"/>
        <end position="319"/>
    </location>
</feature>
<evidence type="ECO:0000313" key="5">
    <source>
        <dbReference type="RefSeq" id="XP_028283638.1"/>
    </source>
</evidence>
<reference evidence="5" key="1">
    <citation type="submission" date="2025-08" db="UniProtKB">
        <authorList>
            <consortium name="RefSeq"/>
        </authorList>
    </citation>
    <scope>IDENTIFICATION</scope>
</reference>
<dbReference type="GO" id="GO:0035803">
    <property type="term" value="P:egg coat formation"/>
    <property type="evidence" value="ECO:0007669"/>
    <property type="project" value="TreeGrafter"/>
</dbReference>
<dbReference type="Proteomes" id="UP000515145">
    <property type="component" value="Chromosome 17"/>
</dbReference>
<dbReference type="Pfam" id="PF23344">
    <property type="entry name" value="ZP-N"/>
    <property type="match status" value="1"/>
</dbReference>
<evidence type="ECO:0000256" key="1">
    <source>
        <dbReference type="ARBA" id="ARBA00023157"/>
    </source>
</evidence>
<dbReference type="Gene3D" id="2.60.40.3210">
    <property type="entry name" value="Zona pellucida, ZP-N domain"/>
    <property type="match status" value="1"/>
</dbReference>
<dbReference type="OrthoDB" id="9928644at2759"/>
<dbReference type="InParanoid" id="A0A6P7K2W0"/>
<accession>A0A6P7K2W0</accession>
<dbReference type="PANTHER" id="PTHR11576">
    <property type="entry name" value="ZONA PELLUCIDA SPERM-BINDING PROTEIN 3"/>
    <property type="match status" value="1"/>
</dbReference>
<sequence length="319" mass="35677">MMASLWFCVLFWGLVAAFLVNAEMKLDCRPDYVTLVWKESRSQADTALFRLGSCFPNSFTAGEAIFSVELDDCNFRRMVTGNNLTYTNELTYSSASGSVVPPSTYPVVCRYDRPQDWYPLVYDPVFNTYGQEDLVFHMELMNDDFSGPAESTSFPLGSLIHITASVEQQNHQPLLLLLDKCIAATTPELQPDSYLYPIITNKGCLVDSKVTRSKFEPRQKTSELNLSLQAFRFAVGEAVFIHCNLVAWDPNGLDKTKKACNYVDNQGWELLDNPSYSSLCDCCESRCRSRKTRSLGSSGSHGVEQRAVLGPLTIIGLNS</sequence>
<dbReference type="GO" id="GO:0031012">
    <property type="term" value="C:extracellular matrix"/>
    <property type="evidence" value="ECO:0007669"/>
    <property type="project" value="TreeGrafter"/>
</dbReference>
<keyword evidence="4" id="KW-1185">Reference proteome</keyword>
<dbReference type="AlphaFoldDB" id="A0A6P7K2W0"/>
<evidence type="ECO:0000259" key="3">
    <source>
        <dbReference type="PROSITE" id="PS51034"/>
    </source>
</evidence>
<feature type="signal peptide" evidence="2">
    <location>
        <begin position="1"/>
        <end position="17"/>
    </location>
</feature>
<dbReference type="SMART" id="SM00241">
    <property type="entry name" value="ZP"/>
    <property type="match status" value="1"/>
</dbReference>
<keyword evidence="1" id="KW-1015">Disulfide bond</keyword>
<name>A0A6P7K2W0_9TELE</name>
<dbReference type="InterPro" id="IPR042235">
    <property type="entry name" value="ZP-C_dom"/>
</dbReference>
<feature type="domain" description="ZP" evidence="3">
    <location>
        <begin position="27"/>
        <end position="267"/>
    </location>
</feature>
<dbReference type="GO" id="GO:2000344">
    <property type="term" value="P:positive regulation of acrosome reaction"/>
    <property type="evidence" value="ECO:0007669"/>
    <property type="project" value="TreeGrafter"/>
</dbReference>
<dbReference type="FunFam" id="2.60.40.4100:FF:000002">
    <property type="entry name" value="Zona pellucida sperm-binding protein 3"/>
    <property type="match status" value="1"/>
</dbReference>
<dbReference type="InterPro" id="IPR055355">
    <property type="entry name" value="ZP-C"/>
</dbReference>
<dbReference type="RefSeq" id="XP_028283638.1">
    <property type="nucleotide sequence ID" value="XM_028427837.1"/>
</dbReference>
<evidence type="ECO:0000256" key="2">
    <source>
        <dbReference type="SAM" id="SignalP"/>
    </source>
</evidence>
<dbReference type="GO" id="GO:0007339">
    <property type="term" value="P:binding of sperm to zona pellucida"/>
    <property type="evidence" value="ECO:0007669"/>
    <property type="project" value="TreeGrafter"/>
</dbReference>
<dbReference type="PROSITE" id="PS51034">
    <property type="entry name" value="ZP_2"/>
    <property type="match status" value="1"/>
</dbReference>
<evidence type="ECO:0000313" key="4">
    <source>
        <dbReference type="Proteomes" id="UP000515145"/>
    </source>
</evidence>
<organism evidence="4 5">
    <name type="scientific">Parambassis ranga</name>
    <name type="common">Indian glassy fish</name>
    <dbReference type="NCBI Taxonomy" id="210632"/>
    <lineage>
        <taxon>Eukaryota</taxon>
        <taxon>Metazoa</taxon>
        <taxon>Chordata</taxon>
        <taxon>Craniata</taxon>
        <taxon>Vertebrata</taxon>
        <taxon>Euteleostomi</taxon>
        <taxon>Actinopterygii</taxon>
        <taxon>Neopterygii</taxon>
        <taxon>Teleostei</taxon>
        <taxon>Neoteleostei</taxon>
        <taxon>Acanthomorphata</taxon>
        <taxon>Ovalentaria</taxon>
        <taxon>Ambassidae</taxon>
        <taxon>Parambassis</taxon>
    </lineage>
</organism>
<dbReference type="InterPro" id="IPR055356">
    <property type="entry name" value="ZP-N"/>
</dbReference>
<dbReference type="Pfam" id="PF00100">
    <property type="entry name" value="Zona_pellucida"/>
    <property type="match status" value="1"/>
</dbReference>
<dbReference type="Gene3D" id="2.60.40.4100">
    <property type="entry name" value="Zona pellucida, ZP-C domain"/>
    <property type="match status" value="1"/>
</dbReference>
<dbReference type="GeneID" id="114449952"/>